<keyword evidence="2" id="KW-0472">Membrane</keyword>
<keyword evidence="4" id="KW-1185">Reference proteome</keyword>
<feature type="compositionally biased region" description="Basic and acidic residues" evidence="1">
    <location>
        <begin position="230"/>
        <end position="241"/>
    </location>
</feature>
<feature type="transmembrane region" description="Helical" evidence="2">
    <location>
        <begin position="92"/>
        <end position="111"/>
    </location>
</feature>
<comment type="caution">
    <text evidence="3">The sequence shown here is derived from an EMBL/GenBank/DDBJ whole genome shotgun (WGS) entry which is preliminary data.</text>
</comment>
<gene>
    <name evidence="3" type="ORF">LSH36_128g02009</name>
</gene>
<feature type="transmembrane region" description="Helical" evidence="2">
    <location>
        <begin position="35"/>
        <end position="56"/>
    </location>
</feature>
<feature type="transmembrane region" description="Helical" evidence="2">
    <location>
        <begin position="62"/>
        <end position="85"/>
    </location>
</feature>
<evidence type="ECO:0000313" key="4">
    <source>
        <dbReference type="Proteomes" id="UP001208570"/>
    </source>
</evidence>
<organism evidence="3 4">
    <name type="scientific">Paralvinella palmiformis</name>
    <dbReference type="NCBI Taxonomy" id="53620"/>
    <lineage>
        <taxon>Eukaryota</taxon>
        <taxon>Metazoa</taxon>
        <taxon>Spiralia</taxon>
        <taxon>Lophotrochozoa</taxon>
        <taxon>Annelida</taxon>
        <taxon>Polychaeta</taxon>
        <taxon>Sedentaria</taxon>
        <taxon>Canalipalpata</taxon>
        <taxon>Terebellida</taxon>
        <taxon>Terebelliformia</taxon>
        <taxon>Alvinellidae</taxon>
        <taxon>Paralvinella</taxon>
    </lineage>
</organism>
<evidence type="ECO:0000313" key="3">
    <source>
        <dbReference type="EMBL" id="KAK2160657.1"/>
    </source>
</evidence>
<keyword evidence="2" id="KW-0812">Transmembrane</keyword>
<feature type="region of interest" description="Disordered" evidence="1">
    <location>
        <begin position="221"/>
        <end position="248"/>
    </location>
</feature>
<accession>A0AAD9N845</accession>
<feature type="transmembrane region" description="Helical" evidence="2">
    <location>
        <begin position="131"/>
        <end position="155"/>
    </location>
</feature>
<protein>
    <submittedName>
        <fullName evidence="3">Uncharacterized protein</fullName>
    </submittedName>
</protein>
<feature type="transmembrane region" description="Helical" evidence="2">
    <location>
        <begin position="6"/>
        <end position="28"/>
    </location>
</feature>
<dbReference type="EMBL" id="JAODUP010000128">
    <property type="protein sequence ID" value="KAK2160657.1"/>
    <property type="molecule type" value="Genomic_DNA"/>
</dbReference>
<evidence type="ECO:0000256" key="2">
    <source>
        <dbReference type="SAM" id="Phobius"/>
    </source>
</evidence>
<reference evidence="3" key="1">
    <citation type="journal article" date="2023" name="Mol. Biol. Evol.">
        <title>Third-Generation Sequencing Reveals the Adaptive Role of the Epigenome in Three Deep-Sea Polychaetes.</title>
        <authorList>
            <person name="Perez M."/>
            <person name="Aroh O."/>
            <person name="Sun Y."/>
            <person name="Lan Y."/>
            <person name="Juniper S.K."/>
            <person name="Young C.R."/>
            <person name="Angers B."/>
            <person name="Qian P.Y."/>
        </authorList>
    </citation>
    <scope>NUCLEOTIDE SEQUENCE</scope>
    <source>
        <strain evidence="3">P08H-3</strain>
    </source>
</reference>
<name>A0AAD9N845_9ANNE</name>
<proteinExistence type="predicted"/>
<dbReference type="AlphaFoldDB" id="A0AAD9N845"/>
<evidence type="ECO:0000256" key="1">
    <source>
        <dbReference type="SAM" id="MobiDB-lite"/>
    </source>
</evidence>
<dbReference type="Proteomes" id="UP001208570">
    <property type="component" value="Unassembled WGS sequence"/>
</dbReference>
<keyword evidence="2" id="KW-1133">Transmembrane helix</keyword>
<sequence length="248" mass="28019">MISGLLYVIWLTVRHLAYCTSSGLLYVIWLTVRHLAYCMSSGLLYVICLTVHHLAYCTSSGLLYVIWLTVHHLAYCTSSGLLYIIWLTVRHLAYCTSSGLLYAIWLTVRHLSYCTSSGLLGWDRFYSLSYLWYSMVAVLVVCGIGIPVSCLSAVIQEQLIANNHQQHCPDKAKKTLATEEDEDADPETICPIFDMICAWLPLRHRQKLCCLSTDNQVMPTQSQSATISDQNKRKTAEKYKNSESSTTV</sequence>